<proteinExistence type="predicted"/>
<evidence type="ECO:0000313" key="2">
    <source>
        <dbReference type="Proteomes" id="UP001176941"/>
    </source>
</evidence>
<dbReference type="EMBL" id="OX459962">
    <property type="protein sequence ID" value="CAI9166706.1"/>
    <property type="molecule type" value="Genomic_DNA"/>
</dbReference>
<organism evidence="1 2">
    <name type="scientific">Rangifer tarandus platyrhynchus</name>
    <name type="common">Svalbard reindeer</name>
    <dbReference type="NCBI Taxonomy" id="3082113"/>
    <lineage>
        <taxon>Eukaryota</taxon>
        <taxon>Metazoa</taxon>
        <taxon>Chordata</taxon>
        <taxon>Craniata</taxon>
        <taxon>Vertebrata</taxon>
        <taxon>Euteleostomi</taxon>
        <taxon>Mammalia</taxon>
        <taxon>Eutheria</taxon>
        <taxon>Laurasiatheria</taxon>
        <taxon>Artiodactyla</taxon>
        <taxon>Ruminantia</taxon>
        <taxon>Pecora</taxon>
        <taxon>Cervidae</taxon>
        <taxon>Odocoileinae</taxon>
        <taxon>Rangifer</taxon>
    </lineage>
</organism>
<name>A0ABN8Z0M6_RANTA</name>
<gene>
    <name evidence="1" type="ORF">MRATA1EN1_LOCUS15668</name>
</gene>
<keyword evidence="2" id="KW-1185">Reference proteome</keyword>
<reference evidence="1" key="1">
    <citation type="submission" date="2023-04" db="EMBL/GenBank/DDBJ databases">
        <authorList>
            <consortium name="ELIXIR-Norway"/>
        </authorList>
    </citation>
    <scope>NUCLEOTIDE SEQUENCE [LARGE SCALE GENOMIC DNA]</scope>
</reference>
<accession>A0ABN8Z0M6</accession>
<protein>
    <submittedName>
        <fullName evidence="1">Uncharacterized protein</fullName>
    </submittedName>
</protein>
<evidence type="ECO:0000313" key="1">
    <source>
        <dbReference type="EMBL" id="CAI9166706.1"/>
    </source>
</evidence>
<sequence>MPYHIVSKNPAAGSSCLSRSSVWWQRHLELLYPARLKAEEGNLGPEEGGGLYWLQIHTTALSCSLLSQINTKHVQILSPVSITDSVDINLSKLWEIVEDRGAWCATVHGVAKSQI</sequence>
<dbReference type="Proteomes" id="UP001176941">
    <property type="component" value="Chromosome 26"/>
</dbReference>